<dbReference type="InterPro" id="IPR013126">
    <property type="entry name" value="Hsp_70_fam"/>
</dbReference>
<dbReference type="Ensembl" id="ENSPKIT00000015608.1">
    <property type="protein sequence ID" value="ENSPKIP00000034687.1"/>
    <property type="gene ID" value="ENSPKIG00000013929.1"/>
</dbReference>
<evidence type="ECO:0000313" key="6">
    <source>
        <dbReference type="Ensembl" id="ENSPKIP00000034687.1"/>
    </source>
</evidence>
<dbReference type="FunFam" id="3.30.420.40:FF:000231">
    <property type="entry name" value="Heat shock protein family A (Hsp70) member 2"/>
    <property type="match status" value="1"/>
</dbReference>
<dbReference type="PROSITE" id="PS01036">
    <property type="entry name" value="HSP70_3"/>
    <property type="match status" value="1"/>
</dbReference>
<dbReference type="STRING" id="1676925.ENSPKIP00000034687"/>
<dbReference type="FunFam" id="3.90.640.10:FF:000058">
    <property type="entry name" value="Heat shock 70 kDa protein"/>
    <property type="match status" value="1"/>
</dbReference>
<reference evidence="6" key="2">
    <citation type="submission" date="2025-09" db="UniProtKB">
        <authorList>
            <consortium name="Ensembl"/>
        </authorList>
    </citation>
    <scope>IDENTIFICATION</scope>
</reference>
<dbReference type="InterPro" id="IPR029048">
    <property type="entry name" value="HSP70_C_sf"/>
</dbReference>
<dbReference type="AlphaFoldDB" id="A0A3B3SVB0"/>
<dbReference type="Gene3D" id="1.20.1270.10">
    <property type="match status" value="1"/>
</dbReference>
<dbReference type="FunFam" id="1.20.1270.10:FF:000003">
    <property type="entry name" value="heat shock cognate 71 kDa protein-like"/>
    <property type="match status" value="1"/>
</dbReference>
<dbReference type="InterPro" id="IPR029047">
    <property type="entry name" value="HSP70_peptide-bd_sf"/>
</dbReference>
<dbReference type="Gene3D" id="3.90.640.10">
    <property type="entry name" value="Actin, Chain A, domain 4"/>
    <property type="match status" value="1"/>
</dbReference>
<dbReference type="FunFam" id="2.60.34.10:FF:000002">
    <property type="entry name" value="Heat shock 70 kDa"/>
    <property type="match status" value="1"/>
</dbReference>
<reference evidence="6" key="1">
    <citation type="submission" date="2025-08" db="UniProtKB">
        <authorList>
            <consortium name="Ensembl"/>
        </authorList>
    </citation>
    <scope>IDENTIFICATION</scope>
</reference>
<dbReference type="FunFam" id="3.30.30.30:FF:000001">
    <property type="entry name" value="heat shock 70 kDa protein-like"/>
    <property type="match status" value="1"/>
</dbReference>
<evidence type="ECO:0000256" key="2">
    <source>
        <dbReference type="ARBA" id="ARBA00022741"/>
    </source>
</evidence>
<dbReference type="Pfam" id="PF00012">
    <property type="entry name" value="HSP70"/>
    <property type="match status" value="2"/>
</dbReference>
<dbReference type="InterPro" id="IPR018181">
    <property type="entry name" value="Heat_shock_70_CS"/>
</dbReference>
<organism evidence="6 7">
    <name type="scientific">Paramormyrops kingsleyae</name>
    <dbReference type="NCBI Taxonomy" id="1676925"/>
    <lineage>
        <taxon>Eukaryota</taxon>
        <taxon>Metazoa</taxon>
        <taxon>Chordata</taxon>
        <taxon>Craniata</taxon>
        <taxon>Vertebrata</taxon>
        <taxon>Euteleostomi</taxon>
        <taxon>Actinopterygii</taxon>
        <taxon>Neopterygii</taxon>
        <taxon>Teleostei</taxon>
        <taxon>Osteoglossocephala</taxon>
        <taxon>Osteoglossomorpha</taxon>
        <taxon>Osteoglossiformes</taxon>
        <taxon>Mormyridae</taxon>
        <taxon>Paramormyrops</taxon>
    </lineage>
</organism>
<dbReference type="Gene3D" id="3.30.30.30">
    <property type="match status" value="1"/>
</dbReference>
<dbReference type="Proteomes" id="UP000261540">
    <property type="component" value="Unplaced"/>
</dbReference>
<comment type="similarity">
    <text evidence="1">Belongs to the heat shock protein 70 family.</text>
</comment>
<evidence type="ECO:0000256" key="5">
    <source>
        <dbReference type="SAM" id="MobiDB-lite"/>
    </source>
</evidence>
<dbReference type="GeneTree" id="ENSGT00940000154813"/>
<keyword evidence="7" id="KW-1185">Reference proteome</keyword>
<evidence type="ECO:0000313" key="7">
    <source>
        <dbReference type="Proteomes" id="UP000261540"/>
    </source>
</evidence>
<sequence length="496" mass="54684">MSSAKGLSIGIDLGTTYSCVGVFQHGKVEIIANDQGNRTTPSYVAFTDTERLIGDAAKNQVAMNPNNTIFDAKRLIGRRFDDPVVQSDMKHWPFKVISDGGKKYKKDISQNKRALRRLRTACERAKRTLSSSSQASIEIDSLFEGIDFYTSITRARFEEMNSDLFRGTLEPVEKALRDAKLDKSHIHDIVLVGGSTRIPKIQKLLQDFFNGRELNKSINPDEAVAYGAAVQAAILMGDTSENVQDLLLLDVAPLSLGIETAGGVMTALIKRNTTIPSKQTQTFTTYADNQPGVLIQVYEGERAMTKDNNLLGKFDLTGIPPAPRGVPQIEVTFDIDANGILNVSAVDKSTGKENKITITNDKGRLSKEDIEQMVQEAERYKAADDLQREKIAAKNSLESYAFNMKSSVEDENLKGKISEDDKKKVIDMCREAITWLENNQLAEKEEYEHQLKELEKVCSPIVTKLYQGGTPAGGCGSQARSTSASNSQGPTIEEVD</sequence>
<dbReference type="FunFam" id="3.30.420.40:FF:000135">
    <property type="entry name" value="Heat shock cognate 71 kDa protein"/>
    <property type="match status" value="1"/>
</dbReference>
<feature type="compositionally biased region" description="Polar residues" evidence="5">
    <location>
        <begin position="478"/>
        <end position="490"/>
    </location>
</feature>
<dbReference type="Gene3D" id="2.60.34.10">
    <property type="entry name" value="Substrate Binding Domain Of DNAk, Chain A, domain 1"/>
    <property type="match status" value="1"/>
</dbReference>
<keyword evidence="3" id="KW-0067">ATP-binding</keyword>
<dbReference type="InterPro" id="IPR043129">
    <property type="entry name" value="ATPase_NBD"/>
</dbReference>
<dbReference type="SUPFAM" id="SSF53067">
    <property type="entry name" value="Actin-like ATPase domain"/>
    <property type="match status" value="2"/>
</dbReference>
<dbReference type="GO" id="GO:0140662">
    <property type="term" value="F:ATP-dependent protein folding chaperone"/>
    <property type="evidence" value="ECO:0007669"/>
    <property type="project" value="InterPro"/>
</dbReference>
<dbReference type="SUPFAM" id="SSF100920">
    <property type="entry name" value="Heat shock protein 70kD (HSP70), peptide-binding domain"/>
    <property type="match status" value="1"/>
</dbReference>
<keyword evidence="2" id="KW-0547">Nucleotide-binding</keyword>
<protein>
    <submittedName>
        <fullName evidence="6">Heat shock cognate 70-kd protein, like</fullName>
    </submittedName>
</protein>
<keyword evidence="4" id="KW-0346">Stress response</keyword>
<feature type="region of interest" description="Disordered" evidence="5">
    <location>
        <begin position="469"/>
        <end position="496"/>
    </location>
</feature>
<dbReference type="PRINTS" id="PR00301">
    <property type="entry name" value="HEATSHOCK70"/>
</dbReference>
<dbReference type="GO" id="GO:0005524">
    <property type="term" value="F:ATP binding"/>
    <property type="evidence" value="ECO:0007669"/>
    <property type="project" value="UniProtKB-KW"/>
</dbReference>
<evidence type="ECO:0000256" key="3">
    <source>
        <dbReference type="ARBA" id="ARBA00022840"/>
    </source>
</evidence>
<dbReference type="FunFam" id="3.30.420.40:FF:000028">
    <property type="entry name" value="heat shock 70 kDa protein-like"/>
    <property type="match status" value="1"/>
</dbReference>
<proteinExistence type="inferred from homology"/>
<name>A0A3B3SVB0_9TELE</name>
<accession>A0A3B3SVB0</accession>
<dbReference type="SUPFAM" id="SSF100934">
    <property type="entry name" value="Heat shock protein 70kD (HSP70), C-terminal subdomain"/>
    <property type="match status" value="1"/>
</dbReference>
<dbReference type="Gene3D" id="3.30.420.40">
    <property type="match status" value="3"/>
</dbReference>
<evidence type="ECO:0000256" key="1">
    <source>
        <dbReference type="ARBA" id="ARBA00007381"/>
    </source>
</evidence>
<dbReference type="PROSITE" id="PS00297">
    <property type="entry name" value="HSP70_1"/>
    <property type="match status" value="1"/>
</dbReference>
<dbReference type="PANTHER" id="PTHR19375">
    <property type="entry name" value="HEAT SHOCK PROTEIN 70KDA"/>
    <property type="match status" value="1"/>
</dbReference>
<evidence type="ECO:0000256" key="4">
    <source>
        <dbReference type="ARBA" id="ARBA00023016"/>
    </source>
</evidence>